<keyword evidence="2" id="KW-1185">Reference proteome</keyword>
<gene>
    <name evidence="1" type="ORF">NG799_28760</name>
</gene>
<evidence type="ECO:0000313" key="1">
    <source>
        <dbReference type="EMBL" id="MCT7970313.1"/>
    </source>
</evidence>
<name>A0ABT2MZX4_9CYAN</name>
<comment type="caution">
    <text evidence="1">The sequence shown here is derived from an EMBL/GenBank/DDBJ whole genome shotgun (WGS) entry which is preliminary data.</text>
</comment>
<proteinExistence type="predicted"/>
<dbReference type="Proteomes" id="UP001525890">
    <property type="component" value="Unassembled WGS sequence"/>
</dbReference>
<reference evidence="1 2" key="1">
    <citation type="journal article" date="2022" name="Front. Microbiol.">
        <title>High genomic differentiation and limited gene flow indicate recent cryptic speciation within the genus Laspinema (cyanobacteria).</title>
        <authorList>
            <person name="Stanojkovic A."/>
            <person name="Skoupy S."/>
            <person name="Skaloud P."/>
            <person name="Dvorak P."/>
        </authorList>
    </citation>
    <scope>NUCLEOTIDE SEQUENCE [LARGE SCALE GENOMIC DNA]</scope>
    <source>
        <strain evidence="1 2">D2a</strain>
    </source>
</reference>
<sequence length="82" mass="9427">MTPISQLNQLEKKLRSFGITPIPRQDRHGKITLPVFYRADHFSVKLSAIGGKPTEHWRGQCSSHVARRIREHFQAFLAVDAF</sequence>
<evidence type="ECO:0000313" key="2">
    <source>
        <dbReference type="Proteomes" id="UP001525890"/>
    </source>
</evidence>
<accession>A0ABT2MZX4</accession>
<protein>
    <recommendedName>
        <fullName evidence="3">Transcriptional regulator</fullName>
    </recommendedName>
</protein>
<dbReference type="EMBL" id="JAMXFF010000087">
    <property type="protein sequence ID" value="MCT7970313.1"/>
    <property type="molecule type" value="Genomic_DNA"/>
</dbReference>
<evidence type="ECO:0008006" key="3">
    <source>
        <dbReference type="Google" id="ProtNLM"/>
    </source>
</evidence>
<dbReference type="RefSeq" id="WP_368009732.1">
    <property type="nucleotide sequence ID" value="NZ_JAMXFF010000087.1"/>
</dbReference>
<organism evidence="1 2">
    <name type="scientific">Laspinema palackyanum D2a</name>
    <dbReference type="NCBI Taxonomy" id="2953684"/>
    <lineage>
        <taxon>Bacteria</taxon>
        <taxon>Bacillati</taxon>
        <taxon>Cyanobacteriota</taxon>
        <taxon>Cyanophyceae</taxon>
        <taxon>Oscillatoriophycideae</taxon>
        <taxon>Oscillatoriales</taxon>
        <taxon>Laspinemataceae</taxon>
        <taxon>Laspinema</taxon>
        <taxon>Laspinema palackyanum</taxon>
    </lineage>
</organism>